<protein>
    <submittedName>
        <fullName evidence="2">Uncharacterized protein</fullName>
    </submittedName>
</protein>
<name>A0A1H7ZUY9_9ACTN</name>
<feature type="transmembrane region" description="Helical" evidence="1">
    <location>
        <begin position="36"/>
        <end position="59"/>
    </location>
</feature>
<dbReference type="AlphaFoldDB" id="A0A1H7ZUY9"/>
<dbReference type="EMBL" id="FOBF01000015">
    <property type="protein sequence ID" value="SEM62442.1"/>
    <property type="molecule type" value="Genomic_DNA"/>
</dbReference>
<accession>A0A1H7ZUY9</accession>
<proteinExistence type="predicted"/>
<reference evidence="2 3" key="1">
    <citation type="submission" date="2016-10" db="EMBL/GenBank/DDBJ databases">
        <authorList>
            <person name="de Groot N.N."/>
        </authorList>
    </citation>
    <scope>NUCLEOTIDE SEQUENCE [LARGE SCALE GENOMIC DNA]</scope>
    <source>
        <strain evidence="2 3">DSM 43357</strain>
    </source>
</reference>
<dbReference type="RefSeq" id="WP_091103708.1">
    <property type="nucleotide sequence ID" value="NZ_FOBF01000015.1"/>
</dbReference>
<dbReference type="OrthoDB" id="3541234at2"/>
<dbReference type="Proteomes" id="UP000198953">
    <property type="component" value="Unassembled WGS sequence"/>
</dbReference>
<evidence type="ECO:0000313" key="3">
    <source>
        <dbReference type="Proteomes" id="UP000198953"/>
    </source>
</evidence>
<feature type="transmembrane region" description="Helical" evidence="1">
    <location>
        <begin position="71"/>
        <end position="91"/>
    </location>
</feature>
<keyword evidence="3" id="KW-1185">Reference proteome</keyword>
<evidence type="ECO:0000313" key="2">
    <source>
        <dbReference type="EMBL" id="SEM62442.1"/>
    </source>
</evidence>
<sequence>MGLPRLLSRWYWRVDSYLGGDAPPGAGQRFSAAHPVWLGLIVSAASAGLFGVVSLVRIAATGSPAPSPSLVIVWLAGSAAVGLLFTAVGHLERRRQQHYGHYPPGDGGAP</sequence>
<evidence type="ECO:0000256" key="1">
    <source>
        <dbReference type="SAM" id="Phobius"/>
    </source>
</evidence>
<keyword evidence="1" id="KW-0472">Membrane</keyword>
<gene>
    <name evidence="2" type="ORF">SAMN05660976_05644</name>
</gene>
<organism evidence="2 3">
    <name type="scientific">Nonomuraea pusilla</name>
    <dbReference type="NCBI Taxonomy" id="46177"/>
    <lineage>
        <taxon>Bacteria</taxon>
        <taxon>Bacillati</taxon>
        <taxon>Actinomycetota</taxon>
        <taxon>Actinomycetes</taxon>
        <taxon>Streptosporangiales</taxon>
        <taxon>Streptosporangiaceae</taxon>
        <taxon>Nonomuraea</taxon>
    </lineage>
</organism>
<keyword evidence="1" id="KW-1133">Transmembrane helix</keyword>
<dbReference type="STRING" id="46177.SAMN05660976_05644"/>
<keyword evidence="1" id="KW-0812">Transmembrane</keyword>